<evidence type="ECO:0000256" key="5">
    <source>
        <dbReference type="ARBA" id="ARBA00022679"/>
    </source>
</evidence>
<evidence type="ECO:0000256" key="10">
    <source>
        <dbReference type="ARBA" id="ARBA00025890"/>
    </source>
</evidence>
<evidence type="ECO:0000256" key="6">
    <source>
        <dbReference type="ARBA" id="ARBA00022741"/>
    </source>
</evidence>
<sequence>MAVDDDVDVLPDRDAAKGFYAKYEPKEVLGRGGCSVVRRCIEKETGQQYAAKIIDLSDSSDEGVYEATKREIEVLRMVAGHPFIIELHDVFESSTFIFLVFELCEHGELFDHLTTVVTLSEKKTKVIMRQLFEALAHVHGKGIVHRDLKPENILLDDNYNIKLTDFGFAKVLPPGETLTELCGTPGYLAPELLRCNMMEGAPGYAHQVDLWACGVIMYTLLVGCPPFWHRKQMVMIRNIMEGKYSFNTPEWEDITDSPKDLISKLLVVEPAQRISVQEALTHDFFQILPPRSRILVATIEKKQYKGRPFNARKMFQFGALCVRSVIRIQRLRYTPEPVSLAVTRVDPYRVKALRKVIDNCAFRVYGHWVKKGEGQDRAALFQNSPKIDFSPRTPISPPLILSRA</sequence>
<dbReference type="GO" id="GO:0005977">
    <property type="term" value="P:glycogen metabolic process"/>
    <property type="evidence" value="ECO:0007669"/>
    <property type="project" value="UniProtKB-KW"/>
</dbReference>
<dbReference type="PRINTS" id="PR01049">
    <property type="entry name" value="PHOSPHBKNASE"/>
</dbReference>
<comment type="catalytic activity">
    <reaction evidence="1">
        <text>2 ATP + phosphorylase b = 2 ADP + phosphorylase a.</text>
        <dbReference type="EC" id="2.7.11.19"/>
    </reaction>
</comment>
<dbReference type="PANTHER" id="PTHR24347">
    <property type="entry name" value="SERINE/THREONINE-PROTEIN KINASE"/>
    <property type="match status" value="1"/>
</dbReference>
<dbReference type="CDD" id="cd14093">
    <property type="entry name" value="STKc_PhKG"/>
    <property type="match status" value="1"/>
</dbReference>
<dbReference type="FunFam" id="3.30.200.20:FF:000138">
    <property type="entry name" value="Phosphorylase b kinase gamma catalytic chain, liver/testis"/>
    <property type="match status" value="1"/>
</dbReference>
<evidence type="ECO:0000256" key="2">
    <source>
        <dbReference type="ARBA" id="ARBA00012432"/>
    </source>
</evidence>
<dbReference type="InterPro" id="IPR011009">
    <property type="entry name" value="Kinase-like_dom_sf"/>
</dbReference>
<accession>A0A0P4W2X0</accession>
<keyword evidence="9" id="KW-0119">Carbohydrate metabolism</keyword>
<organism evidence="12">
    <name type="scientific">Scylla olivacea</name>
    <name type="common">Orange mud crab</name>
    <name type="synonym">Cancer olivacea</name>
    <dbReference type="NCBI Taxonomy" id="85551"/>
    <lineage>
        <taxon>Eukaryota</taxon>
        <taxon>Metazoa</taxon>
        <taxon>Ecdysozoa</taxon>
        <taxon>Arthropoda</taxon>
        <taxon>Crustacea</taxon>
        <taxon>Multicrustacea</taxon>
        <taxon>Malacostraca</taxon>
        <taxon>Eumalacostraca</taxon>
        <taxon>Eucarida</taxon>
        <taxon>Decapoda</taxon>
        <taxon>Pleocyemata</taxon>
        <taxon>Brachyura</taxon>
        <taxon>Eubrachyura</taxon>
        <taxon>Portunoidea</taxon>
        <taxon>Portunidae</taxon>
        <taxon>Portuninae</taxon>
        <taxon>Scylla</taxon>
    </lineage>
</organism>
<evidence type="ECO:0000256" key="4">
    <source>
        <dbReference type="ARBA" id="ARBA00022600"/>
    </source>
</evidence>
<evidence type="ECO:0000259" key="11">
    <source>
        <dbReference type="PROSITE" id="PS50011"/>
    </source>
</evidence>
<dbReference type="EC" id="2.7.11.19" evidence="2"/>
<dbReference type="FunFam" id="1.10.510.10:FF:000571">
    <property type="entry name" value="Maternal embryonic leucine zipper kinase"/>
    <property type="match status" value="1"/>
</dbReference>
<evidence type="ECO:0000256" key="1">
    <source>
        <dbReference type="ARBA" id="ARBA00001674"/>
    </source>
</evidence>
<dbReference type="SMART" id="SM00220">
    <property type="entry name" value="S_TKc"/>
    <property type="match status" value="1"/>
</dbReference>
<dbReference type="AlphaFoldDB" id="A0A0P4W2X0"/>
<evidence type="ECO:0000256" key="8">
    <source>
        <dbReference type="ARBA" id="ARBA00022840"/>
    </source>
</evidence>
<dbReference type="EMBL" id="GDRN01076851">
    <property type="protein sequence ID" value="JAI62837.1"/>
    <property type="molecule type" value="Transcribed_RNA"/>
</dbReference>
<dbReference type="GO" id="GO:0005964">
    <property type="term" value="C:phosphorylase kinase complex"/>
    <property type="evidence" value="ECO:0007669"/>
    <property type="project" value="InterPro"/>
</dbReference>
<dbReference type="PROSITE" id="PS50011">
    <property type="entry name" value="PROTEIN_KINASE_DOM"/>
    <property type="match status" value="1"/>
</dbReference>
<dbReference type="SUPFAM" id="SSF56112">
    <property type="entry name" value="Protein kinase-like (PK-like)"/>
    <property type="match status" value="1"/>
</dbReference>
<dbReference type="GO" id="GO:0004689">
    <property type="term" value="F:phosphorylase kinase activity"/>
    <property type="evidence" value="ECO:0007669"/>
    <property type="project" value="UniProtKB-EC"/>
</dbReference>
<protein>
    <recommendedName>
        <fullName evidence="2">phosphorylase kinase</fullName>
        <ecNumber evidence="2">2.7.11.19</ecNumber>
    </recommendedName>
</protein>
<keyword evidence="4" id="KW-0321">Glycogen metabolism</keyword>
<evidence type="ECO:0000256" key="7">
    <source>
        <dbReference type="ARBA" id="ARBA00022777"/>
    </source>
</evidence>
<name>A0A0P4W2X0_SCYOL</name>
<keyword evidence="5" id="KW-0808">Transferase</keyword>
<dbReference type="Gene3D" id="1.10.510.10">
    <property type="entry name" value="Transferase(Phosphotransferase) domain 1"/>
    <property type="match status" value="1"/>
</dbReference>
<dbReference type="InterPro" id="IPR002291">
    <property type="entry name" value="Phosph_kin_gamma"/>
</dbReference>
<dbReference type="Pfam" id="PF00069">
    <property type="entry name" value="Pkinase"/>
    <property type="match status" value="1"/>
</dbReference>
<dbReference type="InterPro" id="IPR000719">
    <property type="entry name" value="Prot_kinase_dom"/>
</dbReference>
<dbReference type="PROSITE" id="PS00108">
    <property type="entry name" value="PROTEIN_KINASE_ST"/>
    <property type="match status" value="1"/>
</dbReference>
<keyword evidence="8" id="KW-0067">ATP-binding</keyword>
<keyword evidence="7" id="KW-0418">Kinase</keyword>
<dbReference type="GO" id="GO:0005524">
    <property type="term" value="F:ATP binding"/>
    <property type="evidence" value="ECO:0007669"/>
    <property type="project" value="UniProtKB-KW"/>
</dbReference>
<dbReference type="Gene3D" id="3.30.200.20">
    <property type="entry name" value="Phosphorylase Kinase, domain 1"/>
    <property type="match status" value="1"/>
</dbReference>
<evidence type="ECO:0000313" key="12">
    <source>
        <dbReference type="EMBL" id="JAI62837.1"/>
    </source>
</evidence>
<evidence type="ECO:0000256" key="9">
    <source>
        <dbReference type="ARBA" id="ARBA00023277"/>
    </source>
</evidence>
<keyword evidence="6" id="KW-0547">Nucleotide-binding</keyword>
<reference evidence="12" key="1">
    <citation type="submission" date="2015-09" db="EMBL/GenBank/DDBJ databases">
        <title>Scylla olivacea transcriptome.</title>
        <authorList>
            <person name="Ikhwanuddin M."/>
        </authorList>
    </citation>
    <scope>NUCLEOTIDE SEQUENCE</scope>
</reference>
<dbReference type="GO" id="GO:0005516">
    <property type="term" value="F:calmodulin binding"/>
    <property type="evidence" value="ECO:0007669"/>
    <property type="project" value="InterPro"/>
</dbReference>
<comment type="subunit">
    <text evidence="10">Hexadecamer of 4 heterotetramers, each composed of alpha, beta, gamma, and delta subunits. Alpha (PHKA1 or PHKA2) and beta (PHKB) are regulatory subunits, gamma (PHKG1 or PHKG2) is the catalytic subunit, and delta is calmodulin.</text>
</comment>
<dbReference type="InterPro" id="IPR008271">
    <property type="entry name" value="Ser/Thr_kinase_AS"/>
</dbReference>
<feature type="domain" description="Protein kinase" evidence="11">
    <location>
        <begin position="23"/>
        <end position="285"/>
    </location>
</feature>
<evidence type="ECO:0000256" key="3">
    <source>
        <dbReference type="ARBA" id="ARBA00022527"/>
    </source>
</evidence>
<keyword evidence="3" id="KW-0723">Serine/threonine-protein kinase</keyword>
<proteinExistence type="predicted"/>